<dbReference type="HOGENOM" id="CLU_3215319_0_0_9"/>
<sequence>MLFSLVTVFRPKVSIFETLGRGAVSKERIVEIKLLDFSDHYLAS</sequence>
<name>G9XP80_DESHA</name>
<comment type="caution">
    <text evidence="1">The sequence shown here is derived from an EMBL/GenBank/DDBJ whole genome shotgun (WGS) entry which is preliminary data.</text>
</comment>
<dbReference type="EMBL" id="AFZX01000070">
    <property type="protein sequence ID" value="EHL06508.1"/>
    <property type="molecule type" value="Genomic_DNA"/>
</dbReference>
<evidence type="ECO:0000313" key="2">
    <source>
        <dbReference type="Proteomes" id="UP000004416"/>
    </source>
</evidence>
<reference evidence="1 2" key="1">
    <citation type="submission" date="2011-08" db="EMBL/GenBank/DDBJ databases">
        <authorList>
            <person name="Weinstock G."/>
            <person name="Sodergren E."/>
            <person name="Clifton S."/>
            <person name="Fulton L."/>
            <person name="Fulton B."/>
            <person name="Courtney L."/>
            <person name="Fronick C."/>
            <person name="Harrison M."/>
            <person name="Strong C."/>
            <person name="Farmer C."/>
            <person name="Delahaunty K."/>
            <person name="Markovic C."/>
            <person name="Hall O."/>
            <person name="Minx P."/>
            <person name="Tomlinson C."/>
            <person name="Mitreva M."/>
            <person name="Hou S."/>
            <person name="Chen J."/>
            <person name="Wollam A."/>
            <person name="Pepin K.H."/>
            <person name="Johnson M."/>
            <person name="Bhonagiri V."/>
            <person name="Zhang X."/>
            <person name="Suruliraj S."/>
            <person name="Warren W."/>
            <person name="Chinwalla A."/>
            <person name="Mardis E.R."/>
            <person name="Wilson R.K."/>
        </authorList>
    </citation>
    <scope>NUCLEOTIDE SEQUENCE [LARGE SCALE GENOMIC DNA]</scope>
    <source>
        <strain evidence="1 2">DP7</strain>
    </source>
</reference>
<organism evidence="1 2">
    <name type="scientific">Desulfitobacterium hafniense DP7</name>
    <dbReference type="NCBI Taxonomy" id="537010"/>
    <lineage>
        <taxon>Bacteria</taxon>
        <taxon>Bacillati</taxon>
        <taxon>Bacillota</taxon>
        <taxon>Clostridia</taxon>
        <taxon>Eubacteriales</taxon>
        <taxon>Desulfitobacteriaceae</taxon>
        <taxon>Desulfitobacterium</taxon>
    </lineage>
</organism>
<proteinExistence type="predicted"/>
<dbReference type="PATRIC" id="fig|537010.4.peg.2604"/>
<protein>
    <submittedName>
        <fullName evidence="1">Uncharacterized protein</fullName>
    </submittedName>
</protein>
<dbReference type="Proteomes" id="UP000004416">
    <property type="component" value="Unassembled WGS sequence"/>
</dbReference>
<gene>
    <name evidence="1" type="ORF">HMPREF0322_02778</name>
</gene>
<accession>G9XP80</accession>
<dbReference type="AlphaFoldDB" id="G9XP80"/>
<evidence type="ECO:0000313" key="1">
    <source>
        <dbReference type="EMBL" id="EHL06508.1"/>
    </source>
</evidence>